<proteinExistence type="predicted"/>
<dbReference type="AlphaFoldDB" id="A0A4U6R0Q3"/>
<gene>
    <name evidence="1" type="ORF">FDP08_02210</name>
</gene>
<organism evidence="1 2">
    <name type="scientific">Marinobacter panjinensis</name>
    <dbReference type="NCBI Taxonomy" id="2576384"/>
    <lineage>
        <taxon>Bacteria</taxon>
        <taxon>Pseudomonadati</taxon>
        <taxon>Pseudomonadota</taxon>
        <taxon>Gammaproteobacteria</taxon>
        <taxon>Pseudomonadales</taxon>
        <taxon>Marinobacteraceae</taxon>
        <taxon>Marinobacter</taxon>
    </lineage>
</organism>
<keyword evidence="2" id="KW-1185">Reference proteome</keyword>
<dbReference type="RefSeq" id="WP_137434403.1">
    <property type="nucleotide sequence ID" value="NZ_JANRHC010000005.1"/>
</dbReference>
<accession>A0A4U6R0Q3</accession>
<sequence length="126" mass="14216">MDETGTQVAETQAMRESVLTMAVEAWRFGRVFDRLLGRLEAGETKRYRNQFNWFMRKVDESLTQAGLRIVNVEGQSFDPGMAATPLNIEEFDASDTLVVDQMLEPIIMGDEGIVRTGTVTLRIAEQ</sequence>
<dbReference type="EMBL" id="SZYH01000001">
    <property type="protein sequence ID" value="TKV66983.1"/>
    <property type="molecule type" value="Genomic_DNA"/>
</dbReference>
<dbReference type="Proteomes" id="UP000308488">
    <property type="component" value="Unassembled WGS sequence"/>
</dbReference>
<evidence type="ECO:0000313" key="2">
    <source>
        <dbReference type="Proteomes" id="UP000308488"/>
    </source>
</evidence>
<evidence type="ECO:0000313" key="1">
    <source>
        <dbReference type="EMBL" id="TKV66983.1"/>
    </source>
</evidence>
<evidence type="ECO:0008006" key="3">
    <source>
        <dbReference type="Google" id="ProtNLM"/>
    </source>
</evidence>
<comment type="caution">
    <text evidence="1">The sequence shown here is derived from an EMBL/GenBank/DDBJ whole genome shotgun (WGS) entry which is preliminary data.</text>
</comment>
<protein>
    <recommendedName>
        <fullName evidence="3">Nucleotide exchange factor GrpE</fullName>
    </recommendedName>
</protein>
<dbReference type="OrthoDB" id="8480692at2"/>
<name>A0A4U6R0Q3_9GAMM</name>
<reference evidence="1 2" key="1">
    <citation type="submission" date="2019-05" db="EMBL/GenBank/DDBJ databases">
        <title>Marinobacter panjinensis sp. nov., a moderately halophilic bacterium isolated from sea tidal flat environment.</title>
        <authorList>
            <person name="Yang W."/>
            <person name="An M."/>
            <person name="He W."/>
            <person name="Luo X."/>
            <person name="Zhu L."/>
            <person name="Chen G."/>
            <person name="Zhang Y."/>
            <person name="Wang Y."/>
        </authorList>
    </citation>
    <scope>NUCLEOTIDE SEQUENCE [LARGE SCALE GENOMIC DNA]</scope>
    <source>
        <strain evidence="1 2">PJ-16</strain>
    </source>
</reference>